<sequence length="291" mass="32450">MHKTILVTGATGTVGKEVAIQLSMMDEDIRVRAGVHSIIKGENLKRLPNVEVVEMDFKDQESLHAAFTHVDKVFMVTPFTNDQVQMAKTLVDEAKRQGVKHLVKLSVIHADTAPGFMLGRWHREIEKYIEDSGIPYTFLRPSSFMQNYIHYDAESIKNEGRFYHSTGNGKIGLIDVRDIAAVGVEVLLGSGHEGKAYELTGPEAISNQQAAQIIGEVTGTQVQYVDVPADAARSAMLEKKAPEWMVDAMLELESAYSEGRFSDTTDTVQQLTGRPPHSFRQFVKDHQESFE</sequence>
<name>A0A3D8LCI9_9BACT</name>
<dbReference type="OrthoDB" id="9780595at2"/>
<dbReference type="SUPFAM" id="SSF51735">
    <property type="entry name" value="NAD(P)-binding Rossmann-fold domains"/>
    <property type="match status" value="1"/>
</dbReference>
<proteinExistence type="predicted"/>
<organism evidence="2 3">
    <name type="scientific">Pontibacter diazotrophicus</name>
    <dbReference type="NCBI Taxonomy" id="1400979"/>
    <lineage>
        <taxon>Bacteria</taxon>
        <taxon>Pseudomonadati</taxon>
        <taxon>Bacteroidota</taxon>
        <taxon>Cytophagia</taxon>
        <taxon>Cytophagales</taxon>
        <taxon>Hymenobacteraceae</taxon>
        <taxon>Pontibacter</taxon>
    </lineage>
</organism>
<dbReference type="PANTHER" id="PTHR43162:SF1">
    <property type="entry name" value="PRESTALK A DIFFERENTIATION PROTEIN A"/>
    <property type="match status" value="1"/>
</dbReference>
<evidence type="ECO:0000313" key="3">
    <source>
        <dbReference type="Proteomes" id="UP000256708"/>
    </source>
</evidence>
<evidence type="ECO:0000313" key="2">
    <source>
        <dbReference type="EMBL" id="RDV15110.1"/>
    </source>
</evidence>
<dbReference type="InterPro" id="IPR036291">
    <property type="entry name" value="NAD(P)-bd_dom_sf"/>
</dbReference>
<dbReference type="Gene3D" id="3.90.25.10">
    <property type="entry name" value="UDP-galactose 4-epimerase, domain 1"/>
    <property type="match status" value="1"/>
</dbReference>
<dbReference type="EMBL" id="QRGR01000010">
    <property type="protein sequence ID" value="RDV15110.1"/>
    <property type="molecule type" value="Genomic_DNA"/>
</dbReference>
<accession>A0A3D8LCI9</accession>
<dbReference type="AlphaFoldDB" id="A0A3D8LCI9"/>
<protein>
    <submittedName>
        <fullName evidence="2">SDR family NAD(P)-dependent oxidoreductase</fullName>
    </submittedName>
</protein>
<dbReference type="RefSeq" id="WP_115565524.1">
    <property type="nucleotide sequence ID" value="NZ_QRGR01000010.1"/>
</dbReference>
<evidence type="ECO:0000259" key="1">
    <source>
        <dbReference type="Pfam" id="PF05368"/>
    </source>
</evidence>
<dbReference type="InterPro" id="IPR051604">
    <property type="entry name" value="Ergot_Alk_Oxidoreductase"/>
</dbReference>
<dbReference type="InterPro" id="IPR008030">
    <property type="entry name" value="NmrA-like"/>
</dbReference>
<feature type="domain" description="NmrA-like" evidence="1">
    <location>
        <begin position="1"/>
        <end position="259"/>
    </location>
</feature>
<keyword evidence="3" id="KW-1185">Reference proteome</keyword>
<gene>
    <name evidence="2" type="ORF">DXT99_10580</name>
</gene>
<reference evidence="3" key="1">
    <citation type="submission" date="2018-08" db="EMBL/GenBank/DDBJ databases">
        <authorList>
            <person name="Liu Z.-W."/>
            <person name="Du Z.-J."/>
        </authorList>
    </citation>
    <scope>NUCLEOTIDE SEQUENCE [LARGE SCALE GENOMIC DNA]</scope>
    <source>
        <strain evidence="3">H4X</strain>
    </source>
</reference>
<comment type="caution">
    <text evidence="2">The sequence shown here is derived from an EMBL/GenBank/DDBJ whole genome shotgun (WGS) entry which is preliminary data.</text>
</comment>
<dbReference type="PANTHER" id="PTHR43162">
    <property type="match status" value="1"/>
</dbReference>
<dbReference type="Gene3D" id="3.40.50.720">
    <property type="entry name" value="NAD(P)-binding Rossmann-like Domain"/>
    <property type="match status" value="1"/>
</dbReference>
<dbReference type="CDD" id="cd05269">
    <property type="entry name" value="TMR_SDR_a"/>
    <property type="match status" value="1"/>
</dbReference>
<dbReference type="Pfam" id="PF05368">
    <property type="entry name" value="NmrA"/>
    <property type="match status" value="1"/>
</dbReference>
<dbReference type="Proteomes" id="UP000256708">
    <property type="component" value="Unassembled WGS sequence"/>
</dbReference>